<reference evidence="2" key="1">
    <citation type="submission" date="2013-07" db="EMBL/GenBank/DDBJ databases">
        <title>The genome of Eucalyptus grandis.</title>
        <authorList>
            <person name="Schmutz J."/>
            <person name="Hayes R."/>
            <person name="Myburg A."/>
            <person name="Tuskan G."/>
            <person name="Grattapaglia D."/>
            <person name="Rokhsar D.S."/>
        </authorList>
    </citation>
    <scope>NUCLEOTIDE SEQUENCE</scope>
    <source>
        <tissue evidence="2">Leaf extractions</tissue>
    </source>
</reference>
<sequence>MTSDKFLKMMLLDCCFVLELLRDPKSDGAPDEGNPIATEPWIRPIVTRDLLKLGNQVPFFILKGLSCMSLGRKDEPDDNLRASALEFLSRVYPRSPEAKTDSKEELHHLLHLYYSTLIPENQSEPENKTGKFLDISFRKRVLEIPSITINDFMANMLIQCLALEQRWDNDSKHITDYVFFMYCLINQPEDASLLCSNGIIAKSSHNDQYLDELKTYYNNNWAYILRTYFSSPWSIIAVFSAFLGIALTVIQTVYTVLGHHSH</sequence>
<dbReference type="eggNOG" id="ENOG502QUEM">
    <property type="taxonomic scope" value="Eukaryota"/>
</dbReference>
<dbReference type="PANTHER" id="PTHR31170">
    <property type="entry name" value="BNAC04G53230D PROTEIN"/>
    <property type="match status" value="1"/>
</dbReference>
<keyword evidence="1" id="KW-1133">Transmembrane helix</keyword>
<dbReference type="InParanoid" id="A0A059AAF6"/>
<dbReference type="EMBL" id="KK198762">
    <property type="protein sequence ID" value="KCW50813.1"/>
    <property type="molecule type" value="Genomic_DNA"/>
</dbReference>
<dbReference type="InterPro" id="IPR004158">
    <property type="entry name" value="DUF247_pln"/>
</dbReference>
<name>A0A059AAF6_EUCGR</name>
<keyword evidence="1" id="KW-0472">Membrane</keyword>
<organism evidence="2">
    <name type="scientific">Eucalyptus grandis</name>
    <name type="common">Flooded gum</name>
    <dbReference type="NCBI Taxonomy" id="71139"/>
    <lineage>
        <taxon>Eukaryota</taxon>
        <taxon>Viridiplantae</taxon>
        <taxon>Streptophyta</taxon>
        <taxon>Embryophyta</taxon>
        <taxon>Tracheophyta</taxon>
        <taxon>Spermatophyta</taxon>
        <taxon>Magnoliopsida</taxon>
        <taxon>eudicotyledons</taxon>
        <taxon>Gunneridae</taxon>
        <taxon>Pentapetalae</taxon>
        <taxon>rosids</taxon>
        <taxon>malvids</taxon>
        <taxon>Myrtales</taxon>
        <taxon>Myrtaceae</taxon>
        <taxon>Myrtoideae</taxon>
        <taxon>Eucalypteae</taxon>
        <taxon>Eucalyptus</taxon>
    </lineage>
</organism>
<accession>A0A059AAF6</accession>
<gene>
    <name evidence="2" type="ORF">EUGRSUZ_J00474</name>
</gene>
<evidence type="ECO:0000256" key="1">
    <source>
        <dbReference type="SAM" id="Phobius"/>
    </source>
</evidence>
<keyword evidence="1" id="KW-0812">Transmembrane</keyword>
<feature type="transmembrane region" description="Helical" evidence="1">
    <location>
        <begin position="233"/>
        <end position="257"/>
    </location>
</feature>
<proteinExistence type="predicted"/>
<protein>
    <submittedName>
        <fullName evidence="2">Uncharacterized protein</fullName>
    </submittedName>
</protein>
<evidence type="ECO:0000313" key="2">
    <source>
        <dbReference type="EMBL" id="KCW50813.1"/>
    </source>
</evidence>
<dbReference type="Gramene" id="KCW50813">
    <property type="protein sequence ID" value="KCW50813"/>
    <property type="gene ID" value="EUGRSUZ_J00474"/>
</dbReference>
<dbReference type="PANTHER" id="PTHR31170:SF25">
    <property type="entry name" value="BNAA09G04570D PROTEIN"/>
    <property type="match status" value="1"/>
</dbReference>
<dbReference type="AlphaFoldDB" id="A0A059AAF6"/>
<dbReference type="Pfam" id="PF03140">
    <property type="entry name" value="DUF247"/>
    <property type="match status" value="1"/>
</dbReference>
<dbReference type="STRING" id="71139.A0A059AAF6"/>